<keyword evidence="1" id="KW-0812">Transmembrane</keyword>
<feature type="transmembrane region" description="Helical" evidence="1">
    <location>
        <begin position="45"/>
        <end position="65"/>
    </location>
</feature>
<gene>
    <name evidence="2" type="ORF">SAMN04487931_101315</name>
</gene>
<sequence length="170" mass="19208">MKDIFNLTNCQRQTGYFSLICPQKNTKVAVWIFEGFHIKANQKGFTLLEIMVAVSIIAIAFTSVIKLHTQTVAMNIASNFYAKAPLLAQRIIAEWETGMATDTTPLAVSDYLKDFPGFAFDINHEALAFEDLYSGNPDDNDRLLVEIVCTILYNHGEYHYTAKSLRFISQ</sequence>
<proteinExistence type="predicted"/>
<dbReference type="NCBIfam" id="TIGR02532">
    <property type="entry name" value="IV_pilin_GFxxxE"/>
    <property type="match status" value="1"/>
</dbReference>
<dbReference type="AlphaFoldDB" id="A0A1H2DNT7"/>
<organism evidence="2 3">
    <name type="scientific">Desulfobacula phenolica</name>
    <dbReference type="NCBI Taxonomy" id="90732"/>
    <lineage>
        <taxon>Bacteria</taxon>
        <taxon>Pseudomonadati</taxon>
        <taxon>Thermodesulfobacteriota</taxon>
        <taxon>Desulfobacteria</taxon>
        <taxon>Desulfobacterales</taxon>
        <taxon>Desulfobacteraceae</taxon>
        <taxon>Desulfobacula</taxon>
    </lineage>
</organism>
<evidence type="ECO:0000313" key="3">
    <source>
        <dbReference type="Proteomes" id="UP000199608"/>
    </source>
</evidence>
<keyword evidence="3" id="KW-1185">Reference proteome</keyword>
<reference evidence="3" key="1">
    <citation type="submission" date="2016-10" db="EMBL/GenBank/DDBJ databases">
        <authorList>
            <person name="Varghese N."/>
            <person name="Submissions S."/>
        </authorList>
    </citation>
    <scope>NUCLEOTIDE SEQUENCE [LARGE SCALE GENOMIC DNA]</scope>
    <source>
        <strain evidence="3">DSM 3384</strain>
    </source>
</reference>
<protein>
    <submittedName>
        <fullName evidence="2">General secretion pathway protein I</fullName>
    </submittedName>
</protein>
<evidence type="ECO:0000313" key="2">
    <source>
        <dbReference type="EMBL" id="SDT84593.1"/>
    </source>
</evidence>
<name>A0A1H2DNT7_9BACT</name>
<keyword evidence="1" id="KW-1133">Transmembrane helix</keyword>
<evidence type="ECO:0000256" key="1">
    <source>
        <dbReference type="SAM" id="Phobius"/>
    </source>
</evidence>
<keyword evidence="1" id="KW-0472">Membrane</keyword>
<dbReference type="Proteomes" id="UP000199608">
    <property type="component" value="Unassembled WGS sequence"/>
</dbReference>
<dbReference type="EMBL" id="FNLL01000001">
    <property type="protein sequence ID" value="SDT84593.1"/>
    <property type="molecule type" value="Genomic_DNA"/>
</dbReference>
<dbReference type="InterPro" id="IPR012902">
    <property type="entry name" value="N_methyl_site"/>
</dbReference>
<dbReference type="Pfam" id="PF07963">
    <property type="entry name" value="N_methyl"/>
    <property type="match status" value="1"/>
</dbReference>
<accession>A0A1H2DNT7</accession>
<dbReference type="PROSITE" id="PS00409">
    <property type="entry name" value="PROKAR_NTER_METHYL"/>
    <property type="match status" value="1"/>
</dbReference>